<comment type="subcellular location">
    <subcellularLocation>
        <location evidence="2">Cytoplasm</location>
    </subcellularLocation>
</comment>
<evidence type="ECO:0000256" key="8">
    <source>
        <dbReference type="ARBA" id="ARBA00022676"/>
    </source>
</evidence>
<reference evidence="12" key="1">
    <citation type="journal article" date="1998" name="Mol. Biochem. Parasitol.">
        <title>Cloning and characterization of Leishmania tarentolae adenine phosphoribosyltransferase.</title>
        <authorList>
            <person name="Thiemann O.H."/>
            <person name="Alfonzo J.D."/>
            <person name="Simpson L."/>
        </authorList>
    </citation>
    <scope>NUCLEOTIDE SEQUENCE</scope>
</reference>
<accession>O77103</accession>
<dbReference type="AlphaFoldDB" id="O77103"/>
<comment type="pathway">
    <text evidence="3">Purine metabolism; AMP biosynthesis via salvage pathway; AMP from adenine: step 1/1.</text>
</comment>
<dbReference type="EC" id="2.4.2.7" evidence="6"/>
<dbReference type="GO" id="GO:0006166">
    <property type="term" value="P:purine ribonucleoside salvage"/>
    <property type="evidence" value="ECO:0007669"/>
    <property type="project" value="UniProtKB-KW"/>
</dbReference>
<feature type="binding site" evidence="15">
    <location>
        <position position="154"/>
    </location>
    <ligand>
        <name>AMP</name>
        <dbReference type="ChEBI" id="CHEBI:456215"/>
    </ligand>
</feature>
<evidence type="ECO:0000313" key="13">
    <source>
        <dbReference type="EMBL" id="GET89368.1"/>
    </source>
</evidence>
<organism evidence="12">
    <name type="scientific">Leishmania tarentolae</name>
    <name type="common">Sauroleishmania tarentolae</name>
    <dbReference type="NCBI Taxonomy" id="5689"/>
    <lineage>
        <taxon>Eukaryota</taxon>
        <taxon>Discoba</taxon>
        <taxon>Euglenozoa</taxon>
        <taxon>Kinetoplastea</taxon>
        <taxon>Metakinetoplastina</taxon>
        <taxon>Trypanosomatida</taxon>
        <taxon>Trypanosomatidae</taxon>
        <taxon>Leishmaniinae</taxon>
        <taxon>Leishmania</taxon>
        <taxon>lizard Leishmania</taxon>
    </lineage>
</organism>
<evidence type="ECO:0007829" key="15">
    <source>
        <dbReference type="PDB" id="1MZV"/>
    </source>
</evidence>
<protein>
    <recommendedName>
        <fullName evidence="6">adenine phosphoribosyltransferase</fullName>
        <ecNumber evidence="6">2.4.2.7</ecNumber>
    </recommendedName>
</protein>
<dbReference type="Proteomes" id="UP000419144">
    <property type="component" value="Unassembled WGS sequence"/>
</dbReference>
<evidence type="ECO:0000313" key="14">
    <source>
        <dbReference type="Proteomes" id="UP000419144"/>
    </source>
</evidence>
<keyword evidence="9 12" id="KW-0808">Transferase</keyword>
<evidence type="ECO:0000256" key="5">
    <source>
        <dbReference type="ARBA" id="ARBA00011738"/>
    </source>
</evidence>
<keyword evidence="7" id="KW-0963">Cytoplasm</keyword>
<dbReference type="GO" id="GO:0003999">
    <property type="term" value="F:adenine phosphoribosyltransferase activity"/>
    <property type="evidence" value="ECO:0007669"/>
    <property type="project" value="UniProtKB-EC"/>
</dbReference>
<gene>
    <name evidence="12" type="primary">aprt</name>
    <name evidence="13" type="ORF">LtaPh_2601300</name>
</gene>
<feature type="binding site" evidence="15">
    <location>
        <position position="152"/>
    </location>
    <ligand>
        <name>AMP</name>
        <dbReference type="ChEBI" id="CHEBI:456215"/>
    </ligand>
</feature>
<dbReference type="InterPro" id="IPR000836">
    <property type="entry name" value="PRTase_dom"/>
</dbReference>
<comment type="similarity">
    <text evidence="4">Belongs to the purine/pyrimidine phosphoribosyltransferase family.</text>
</comment>
<comment type="catalytic activity">
    <reaction evidence="1">
        <text>AMP + diphosphate = 5-phospho-alpha-D-ribose 1-diphosphate + adenine</text>
        <dbReference type="Rhea" id="RHEA:16609"/>
        <dbReference type="ChEBI" id="CHEBI:16708"/>
        <dbReference type="ChEBI" id="CHEBI:33019"/>
        <dbReference type="ChEBI" id="CHEBI:58017"/>
        <dbReference type="ChEBI" id="CHEBI:456215"/>
        <dbReference type="EC" id="2.4.2.7"/>
    </reaction>
</comment>
<dbReference type="DisProt" id="DP04041"/>
<feature type="binding site" evidence="15">
    <location>
        <position position="146"/>
    </location>
    <ligand>
        <name>AMP</name>
        <dbReference type="ChEBI" id="CHEBI:456215"/>
    </ligand>
</feature>
<dbReference type="InterPro" id="IPR050120">
    <property type="entry name" value="Adenine_PRTase"/>
</dbReference>
<sequence length="235" mass="25884">MSLKEIGPNSLLLEDSHSLSQLLKKNYRWYSPIFSPRNVPRFADVSSITESPETLKAIRDFLVERYRTMSPAPTHILGFDARGFLFGPMIAVELGIPFVLMRKADKNAGLLIRSEPYEKEYKEAAPEVMTIRHGSIGKNSRVVLIDDVLATGGTALSGLQLVEASGAEVVEMVSILTIPFLKAAERIHSTAGGRYKNVRFIGLLSEDVLTEANCGDLNDYTGPRVLSCSDLLVNQ</sequence>
<keyword evidence="8 12" id="KW-0328">Glycosyltransferase</keyword>
<dbReference type="GO" id="GO:0000166">
    <property type="term" value="F:nucleotide binding"/>
    <property type="evidence" value="ECO:0007669"/>
    <property type="project" value="UniProtKB-KW"/>
</dbReference>
<dbReference type="SUPFAM" id="SSF53271">
    <property type="entry name" value="PRTase-like"/>
    <property type="match status" value="1"/>
</dbReference>
<dbReference type="EMBL" id="AF060886">
    <property type="protein sequence ID" value="AAC36208.1"/>
    <property type="molecule type" value="Genomic_DNA"/>
</dbReference>
<dbReference type="PANTHER" id="PTHR11776">
    <property type="entry name" value="ADENINE PHOSPHORIBOSYLTRANSFERASE"/>
    <property type="match status" value="1"/>
</dbReference>
<reference evidence="13 14" key="3">
    <citation type="submission" date="2019-11" db="EMBL/GenBank/DDBJ databases">
        <title>Leishmania tarentolae CDS.</title>
        <authorList>
            <person name="Goto Y."/>
            <person name="Yamagishi J."/>
        </authorList>
    </citation>
    <scope>NUCLEOTIDE SEQUENCE [LARGE SCALE GENOMIC DNA]</scope>
    <source>
        <strain evidence="13 14">Parrot Tar II</strain>
    </source>
</reference>
<reference evidence="15" key="2">
    <citation type="journal article" date="2004" name="Biochim. Biophys. Acta">
        <title>Crystal structure of adenine phosphoribosyltransferase from Leishmania tarentolae: potential implications for APRT catalytic mechanism.</title>
        <authorList>
            <person name="Silva M."/>
            <person name="Silva C.H."/>
            <person name="Iulek J."/>
            <person name="Oliva G."/>
            <person name="Thiemann O.H."/>
        </authorList>
    </citation>
    <scope>X-RAY CRYSTALLOGRAPHY (2.20 ANGSTROMS) IN COMPLEX WITH AMP</scope>
</reference>
<dbReference type="OrthoDB" id="363185at2759"/>
<evidence type="ECO:0000313" key="12">
    <source>
        <dbReference type="EMBL" id="AAC36208.1"/>
    </source>
</evidence>
<feature type="binding site" evidence="15">
    <location>
        <position position="43"/>
    </location>
    <ligand>
        <name>AMP</name>
        <dbReference type="ChEBI" id="CHEBI:456215"/>
    </ligand>
</feature>
<evidence type="ECO:0000256" key="7">
    <source>
        <dbReference type="ARBA" id="ARBA00022490"/>
    </source>
</evidence>
<dbReference type="Gene3D" id="3.40.50.2020">
    <property type="match status" value="1"/>
</dbReference>
<dbReference type="VEuPathDB" id="TriTrypDB:LtaPh_2601300"/>
<comment type="subunit">
    <text evidence="5">Homodimer.</text>
</comment>
<dbReference type="PDBsum" id="1MZV"/>
<feature type="domain" description="Phosphoribosyltransferase" evidence="11">
    <location>
        <begin position="45"/>
        <end position="176"/>
    </location>
</feature>
<keyword evidence="15" id="KW-0002">3D-structure</keyword>
<evidence type="ECO:0000256" key="3">
    <source>
        <dbReference type="ARBA" id="ARBA00004659"/>
    </source>
</evidence>
<evidence type="ECO:0000256" key="4">
    <source>
        <dbReference type="ARBA" id="ARBA00008391"/>
    </source>
</evidence>
<proteinExistence type="evidence at protein level"/>
<dbReference type="GO" id="GO:0005737">
    <property type="term" value="C:cytoplasm"/>
    <property type="evidence" value="ECO:0007669"/>
    <property type="project" value="UniProtKB-SubCell"/>
</dbReference>
<feature type="binding site" evidence="15">
    <location>
        <position position="147"/>
    </location>
    <ligand>
        <name>AMP</name>
        <dbReference type="ChEBI" id="CHEBI:456215"/>
    </ligand>
</feature>
<evidence type="ECO:0000256" key="1">
    <source>
        <dbReference type="ARBA" id="ARBA00000868"/>
    </source>
</evidence>
<evidence type="ECO:0000256" key="6">
    <source>
        <dbReference type="ARBA" id="ARBA00011893"/>
    </source>
</evidence>
<dbReference type="SMR" id="O77103"/>
<dbReference type="EMBL" id="BLBS01000035">
    <property type="protein sequence ID" value="GET89368.1"/>
    <property type="molecule type" value="Genomic_DNA"/>
</dbReference>
<dbReference type="PDB" id="1MZV">
    <property type="method" value="X-ray"/>
    <property type="resolution" value="2.20 A"/>
    <property type="chains" value="A=1-235"/>
</dbReference>
<evidence type="ECO:0000256" key="9">
    <source>
        <dbReference type="ARBA" id="ARBA00022679"/>
    </source>
</evidence>
<evidence type="ECO:0000256" key="2">
    <source>
        <dbReference type="ARBA" id="ARBA00004496"/>
    </source>
</evidence>
<dbReference type="PANTHER" id="PTHR11776:SF7">
    <property type="entry name" value="PHOSPHORIBOSYLTRANSFERASE DOMAIN-CONTAINING PROTEIN"/>
    <property type="match status" value="1"/>
</dbReference>
<evidence type="ECO:0000256" key="10">
    <source>
        <dbReference type="ARBA" id="ARBA00022726"/>
    </source>
</evidence>
<name>O77103_LEITA</name>
<evidence type="ECO:0000259" key="11">
    <source>
        <dbReference type="Pfam" id="PF00156"/>
    </source>
</evidence>
<keyword evidence="10" id="KW-0660">Purine salvage</keyword>
<feature type="binding site" evidence="15">
    <location>
        <position position="150"/>
    </location>
    <ligand>
        <name>AMP</name>
        <dbReference type="ChEBI" id="CHEBI:456215"/>
    </ligand>
</feature>
<feature type="binding site" evidence="15">
    <location>
        <position position="37"/>
    </location>
    <ligand>
        <name>AMP</name>
        <dbReference type="ChEBI" id="CHEBI:456215"/>
    </ligand>
</feature>
<keyword evidence="14" id="KW-1185">Reference proteome</keyword>
<feature type="binding site" evidence="15">
    <location>
        <position position="41"/>
    </location>
    <ligand>
        <name>AMP</name>
        <dbReference type="ChEBI" id="CHEBI:456215"/>
    </ligand>
</feature>
<dbReference type="Pfam" id="PF00156">
    <property type="entry name" value="Pribosyltran"/>
    <property type="match status" value="1"/>
</dbReference>
<dbReference type="CDD" id="cd06223">
    <property type="entry name" value="PRTases_typeI"/>
    <property type="match status" value="1"/>
</dbReference>
<dbReference type="InterPro" id="IPR029057">
    <property type="entry name" value="PRTase-like"/>
</dbReference>
<dbReference type="BRENDA" id="2.4.2.7">
    <property type="organism ID" value="2956"/>
</dbReference>
<feature type="binding site" evidence="15">
    <location>
        <position position="151"/>
    </location>
    <ligand>
        <name>AMP</name>
        <dbReference type="ChEBI" id="CHEBI:456215"/>
    </ligand>
</feature>
<keyword evidence="15" id="KW-0547">Nucleotide-binding</keyword>